<dbReference type="GO" id="GO:0004177">
    <property type="term" value="F:aminopeptidase activity"/>
    <property type="evidence" value="ECO:0007669"/>
    <property type="project" value="UniProtKB-KW"/>
</dbReference>
<sequence length="504" mass="53536">MKQPALPRIGRPETIRPDQPVIVCFQDGRGPATGVAWLDEAADQMWRSGLCSDGAATLALFARDGQSLPLVVAPLKGDGAPWDVRLRAAESIEMLCTRRQGRCTVVLPPGGSAVQWVIEGILAANHRYESAGAAHDDRPAPLEIDFVAPADAVGIEGAVRAGWLTSLAALAARDLVTEPANILTPPRFVEYCMQTAAQAGFETHVMGKAGLEKAGMGGLLAVASGSRYEPYLVRMEWRPADSPAEAAPVVLVGKTVTFDSGGISLKNPQDMDFMKADMGGGAAVFGAMAMIAELRPAFPVTALFAVVENMPDACAMRPSDVIRMANGATVEIINTDAEGRLILADALHVAAGLNPRVVIDLATLTGATLGTFGPIGTTVFANDTAWFEALARADERAGEMVWRMPLWPQYRQFLESPVADLRHYATTGQNGSTPVAAAFLSQFIGAHPWLHLDIYNTCWNHQANPLMPKGPTGSGSRVLAQLILNLAADADPSPRSALTERKST</sequence>
<evidence type="ECO:0000256" key="3">
    <source>
        <dbReference type="ARBA" id="ARBA00022670"/>
    </source>
</evidence>
<comment type="caution">
    <text evidence="7">The sequence shown here is derived from an EMBL/GenBank/DDBJ whole genome shotgun (WGS) entry which is preliminary data.</text>
</comment>
<comment type="similarity">
    <text evidence="1">Belongs to the peptidase M17 family.</text>
</comment>
<name>A0ABV8S1J7_9BURK</name>
<evidence type="ECO:0000256" key="1">
    <source>
        <dbReference type="ARBA" id="ARBA00009528"/>
    </source>
</evidence>
<keyword evidence="4" id="KW-0378">Hydrolase</keyword>
<dbReference type="CDD" id="cd00433">
    <property type="entry name" value="Peptidase_M17"/>
    <property type="match status" value="1"/>
</dbReference>
<evidence type="ECO:0000256" key="2">
    <source>
        <dbReference type="ARBA" id="ARBA00022438"/>
    </source>
</evidence>
<evidence type="ECO:0000313" key="7">
    <source>
        <dbReference type="EMBL" id="MFC4299490.1"/>
    </source>
</evidence>
<reference evidence="8" key="1">
    <citation type="journal article" date="2019" name="Int. J. Syst. Evol. Microbiol.">
        <title>The Global Catalogue of Microorganisms (GCM) 10K type strain sequencing project: providing services to taxonomists for standard genome sequencing and annotation.</title>
        <authorList>
            <consortium name="The Broad Institute Genomics Platform"/>
            <consortium name="The Broad Institute Genome Sequencing Center for Infectious Disease"/>
            <person name="Wu L."/>
            <person name="Ma J."/>
        </authorList>
    </citation>
    <scope>NUCLEOTIDE SEQUENCE [LARGE SCALE GENOMIC DNA]</scope>
    <source>
        <strain evidence="8">CGMCC 1.19029</strain>
    </source>
</reference>
<proteinExistence type="inferred from homology"/>
<dbReference type="SUPFAM" id="SSF53187">
    <property type="entry name" value="Zn-dependent exopeptidases"/>
    <property type="match status" value="1"/>
</dbReference>
<dbReference type="InterPro" id="IPR000819">
    <property type="entry name" value="Peptidase_M17_C"/>
</dbReference>
<evidence type="ECO:0000313" key="8">
    <source>
        <dbReference type="Proteomes" id="UP001595756"/>
    </source>
</evidence>
<dbReference type="Pfam" id="PF00883">
    <property type="entry name" value="Peptidase_M17"/>
    <property type="match status" value="1"/>
</dbReference>
<organism evidence="7 8">
    <name type="scientific">Castellaniella hirudinis</name>
    <dbReference type="NCBI Taxonomy" id="1144617"/>
    <lineage>
        <taxon>Bacteria</taxon>
        <taxon>Pseudomonadati</taxon>
        <taxon>Pseudomonadota</taxon>
        <taxon>Betaproteobacteria</taxon>
        <taxon>Burkholderiales</taxon>
        <taxon>Alcaligenaceae</taxon>
        <taxon>Castellaniella</taxon>
    </lineage>
</organism>
<feature type="domain" description="Cytosol aminopeptidase" evidence="6">
    <location>
        <begin position="334"/>
        <end position="341"/>
    </location>
</feature>
<dbReference type="InterPro" id="IPR011356">
    <property type="entry name" value="Leucine_aapep/pepB"/>
</dbReference>
<evidence type="ECO:0000256" key="4">
    <source>
        <dbReference type="ARBA" id="ARBA00022801"/>
    </source>
</evidence>
<dbReference type="PANTHER" id="PTHR11963">
    <property type="entry name" value="LEUCINE AMINOPEPTIDASE-RELATED"/>
    <property type="match status" value="1"/>
</dbReference>
<dbReference type="PRINTS" id="PR00481">
    <property type="entry name" value="LAMNOPPTDASE"/>
</dbReference>
<keyword evidence="3" id="KW-0645">Protease</keyword>
<gene>
    <name evidence="7" type="ORF">ACFO0J_15710</name>
</gene>
<keyword evidence="2 7" id="KW-0031">Aminopeptidase</keyword>
<evidence type="ECO:0000259" key="6">
    <source>
        <dbReference type="PROSITE" id="PS00631"/>
    </source>
</evidence>
<evidence type="ECO:0000256" key="5">
    <source>
        <dbReference type="ARBA" id="ARBA00023211"/>
    </source>
</evidence>
<keyword evidence="5" id="KW-0464">Manganese</keyword>
<dbReference type="Proteomes" id="UP001595756">
    <property type="component" value="Unassembled WGS sequence"/>
</dbReference>
<accession>A0ABV8S1J7</accession>
<dbReference type="Gene3D" id="3.40.630.10">
    <property type="entry name" value="Zn peptidases"/>
    <property type="match status" value="1"/>
</dbReference>
<protein>
    <submittedName>
        <fullName evidence="7">Leucyl aminopeptidase family protein</fullName>
    </submittedName>
</protein>
<dbReference type="EMBL" id="JBHSDY010000010">
    <property type="protein sequence ID" value="MFC4299490.1"/>
    <property type="molecule type" value="Genomic_DNA"/>
</dbReference>
<dbReference type="RefSeq" id="WP_376814020.1">
    <property type="nucleotide sequence ID" value="NZ_JBHSDY010000010.1"/>
</dbReference>
<dbReference type="PROSITE" id="PS00631">
    <property type="entry name" value="CYTOSOL_AP"/>
    <property type="match status" value="1"/>
</dbReference>
<dbReference type="PANTHER" id="PTHR11963:SF23">
    <property type="entry name" value="CYTOSOL AMINOPEPTIDASE"/>
    <property type="match status" value="1"/>
</dbReference>
<keyword evidence="8" id="KW-1185">Reference proteome</keyword>